<dbReference type="GO" id="GO:0061503">
    <property type="term" value="F:tRNA threonylcarbamoyladenosine dehydratase"/>
    <property type="evidence" value="ECO:0007669"/>
    <property type="project" value="TreeGrafter"/>
</dbReference>
<dbReference type="AlphaFoldDB" id="A0A017RXK5"/>
<dbReference type="Pfam" id="PF14453">
    <property type="entry name" value="ThiS-like"/>
    <property type="match status" value="1"/>
</dbReference>
<dbReference type="RefSeq" id="WP_035379316.1">
    <property type="nucleotide sequence ID" value="NZ_AZQP01000016.1"/>
</dbReference>
<protein>
    <submittedName>
        <fullName evidence="3">Thiamine biosynthesis protein ThiF</fullName>
    </submittedName>
</protein>
<dbReference type="InterPro" id="IPR000594">
    <property type="entry name" value="ThiF_NAD_FAD-bd"/>
</dbReference>
<dbReference type="OrthoDB" id="9804286at2"/>
<dbReference type="GO" id="GO:0008641">
    <property type="term" value="F:ubiquitin-like modifier activating enzyme activity"/>
    <property type="evidence" value="ECO:0007669"/>
    <property type="project" value="InterPro"/>
</dbReference>
<dbReference type="STRING" id="1403537.Q428_06805"/>
<organism evidence="3 4">
    <name type="scientific">Fervidicella metallireducens AeB</name>
    <dbReference type="NCBI Taxonomy" id="1403537"/>
    <lineage>
        <taxon>Bacteria</taxon>
        <taxon>Bacillati</taxon>
        <taxon>Bacillota</taxon>
        <taxon>Clostridia</taxon>
        <taxon>Eubacteriales</taxon>
        <taxon>Clostridiaceae</taxon>
        <taxon>Fervidicella</taxon>
    </lineage>
</organism>
<evidence type="ECO:0000313" key="4">
    <source>
        <dbReference type="Proteomes" id="UP000019681"/>
    </source>
</evidence>
<comment type="caution">
    <text evidence="3">The sequence shown here is derived from an EMBL/GenBank/DDBJ whole genome shotgun (WGS) entry which is preliminary data.</text>
</comment>
<dbReference type="NCBIfam" id="TIGR02354">
    <property type="entry name" value="thiF_fam2"/>
    <property type="match status" value="1"/>
</dbReference>
<feature type="domain" description="ThiS-like ubiquitin" evidence="2">
    <location>
        <begin position="1"/>
        <end position="57"/>
    </location>
</feature>
<dbReference type="GO" id="GO:0061504">
    <property type="term" value="P:cyclic threonylcarbamoyladenosine biosynthetic process"/>
    <property type="evidence" value="ECO:0007669"/>
    <property type="project" value="TreeGrafter"/>
</dbReference>
<reference evidence="3 4" key="1">
    <citation type="journal article" date="2014" name="Genome Announc.">
        <title>Draft Genome Sequence of Fervidicella metallireducens Strain AeBT, an Iron-Reducing Thermoanaerobe from the Great Artesian Basin.</title>
        <authorList>
            <person name="Patel B.K."/>
        </authorList>
    </citation>
    <scope>NUCLEOTIDE SEQUENCE [LARGE SCALE GENOMIC DNA]</scope>
    <source>
        <strain evidence="3 4">AeB</strain>
    </source>
</reference>
<dbReference type="PANTHER" id="PTHR43267">
    <property type="entry name" value="TRNA THREONYLCARBAMOYLADENOSINE DEHYDRATASE"/>
    <property type="match status" value="1"/>
</dbReference>
<dbReference type="InterPro" id="IPR032726">
    <property type="entry name" value="ThiS-like_dom"/>
</dbReference>
<dbReference type="NCBIfam" id="NF006395">
    <property type="entry name" value="PRK08644.1"/>
    <property type="match status" value="1"/>
</dbReference>
<proteinExistence type="predicted"/>
<dbReference type="PANTHER" id="PTHR43267:SF3">
    <property type="entry name" value="THIF PROTEIN"/>
    <property type="match status" value="1"/>
</dbReference>
<sequence>MNVFVNEKSIEIENNETAYMVRERIKKDADIVVLNGFIINEDKMLKENDKLSLIKRGEIPSEEDLEGFLVSRHTPGIHEKLKKASVGIAGLGGLGSNVAVSLARIGVGKLILVDFDVVEPSNLNRQQYFIRHIGMKKTEALKEILKEINPFIKIETKDVYLDKSNVKSIFSDVDIIVEAFDNPKCKAEITTTVLTQMEDKIVVAASGMAGYFSNNTIVTKKVTDRFYLIGDDISEAKIGCGLMAPRVAIAANHQANTVMRLILGEMDV</sequence>
<dbReference type="InterPro" id="IPR012729">
    <property type="entry name" value="ThiF_fam2"/>
</dbReference>
<gene>
    <name evidence="3" type="ORF">Q428_06805</name>
</gene>
<accession>A0A017RXK5</accession>
<evidence type="ECO:0000259" key="2">
    <source>
        <dbReference type="Pfam" id="PF14453"/>
    </source>
</evidence>
<dbReference type="EMBL" id="AZQP01000016">
    <property type="protein sequence ID" value="EYE88660.1"/>
    <property type="molecule type" value="Genomic_DNA"/>
</dbReference>
<feature type="domain" description="THIF-type NAD/FAD binding fold" evidence="1">
    <location>
        <begin position="78"/>
        <end position="265"/>
    </location>
</feature>
<dbReference type="SUPFAM" id="SSF69572">
    <property type="entry name" value="Activating enzymes of the ubiquitin-like proteins"/>
    <property type="match status" value="1"/>
</dbReference>
<dbReference type="CDD" id="cd01487">
    <property type="entry name" value="E1_ThiF_like"/>
    <property type="match status" value="1"/>
</dbReference>
<dbReference type="InterPro" id="IPR035985">
    <property type="entry name" value="Ubiquitin-activating_enz"/>
</dbReference>
<evidence type="ECO:0000313" key="3">
    <source>
        <dbReference type="EMBL" id="EYE88660.1"/>
    </source>
</evidence>
<dbReference type="InterPro" id="IPR045886">
    <property type="entry name" value="ThiF/MoeB/HesA"/>
</dbReference>
<keyword evidence="4" id="KW-1185">Reference proteome</keyword>
<dbReference type="Pfam" id="PF00899">
    <property type="entry name" value="ThiF"/>
    <property type="match status" value="1"/>
</dbReference>
<dbReference type="Proteomes" id="UP000019681">
    <property type="component" value="Unassembled WGS sequence"/>
</dbReference>
<dbReference type="Gene3D" id="3.40.50.720">
    <property type="entry name" value="NAD(P)-binding Rossmann-like Domain"/>
    <property type="match status" value="1"/>
</dbReference>
<name>A0A017RXK5_9CLOT</name>
<evidence type="ECO:0000259" key="1">
    <source>
        <dbReference type="Pfam" id="PF00899"/>
    </source>
</evidence>